<dbReference type="CDD" id="cd04301">
    <property type="entry name" value="NAT_SF"/>
    <property type="match status" value="1"/>
</dbReference>
<dbReference type="EMBL" id="SFCC01000005">
    <property type="protein sequence ID" value="RZQ63868.1"/>
    <property type="molecule type" value="Genomic_DNA"/>
</dbReference>
<name>A0A4Q7JA33_9PSEU</name>
<dbReference type="RefSeq" id="WP_130475393.1">
    <property type="nucleotide sequence ID" value="NZ_SFCC01000005.1"/>
</dbReference>
<dbReference type="Gene3D" id="3.40.630.30">
    <property type="match status" value="1"/>
</dbReference>
<accession>A0A4Q7JA33</accession>
<evidence type="ECO:0000256" key="2">
    <source>
        <dbReference type="ARBA" id="ARBA00023315"/>
    </source>
</evidence>
<dbReference type="PANTHER" id="PTHR43877:SF2">
    <property type="entry name" value="AMINOALKYLPHOSPHONATE N-ACETYLTRANSFERASE-RELATED"/>
    <property type="match status" value="1"/>
</dbReference>
<organism evidence="4 5">
    <name type="scientific">Amycolatopsis suaedae</name>
    <dbReference type="NCBI Taxonomy" id="2510978"/>
    <lineage>
        <taxon>Bacteria</taxon>
        <taxon>Bacillati</taxon>
        <taxon>Actinomycetota</taxon>
        <taxon>Actinomycetes</taxon>
        <taxon>Pseudonocardiales</taxon>
        <taxon>Pseudonocardiaceae</taxon>
        <taxon>Amycolatopsis</taxon>
    </lineage>
</organism>
<evidence type="ECO:0000313" key="5">
    <source>
        <dbReference type="Proteomes" id="UP000292003"/>
    </source>
</evidence>
<dbReference type="Proteomes" id="UP000292003">
    <property type="component" value="Unassembled WGS sequence"/>
</dbReference>
<protein>
    <submittedName>
        <fullName evidence="4">GNAT family N-acetyltransferase</fullName>
    </submittedName>
</protein>
<dbReference type="InterPro" id="IPR050832">
    <property type="entry name" value="Bact_Acetyltransf"/>
</dbReference>
<proteinExistence type="predicted"/>
<dbReference type="GO" id="GO:0016747">
    <property type="term" value="F:acyltransferase activity, transferring groups other than amino-acyl groups"/>
    <property type="evidence" value="ECO:0007669"/>
    <property type="project" value="InterPro"/>
</dbReference>
<gene>
    <name evidence="4" type="ORF">EWH70_11975</name>
</gene>
<feature type="domain" description="N-acetyltransferase" evidence="3">
    <location>
        <begin position="4"/>
        <end position="150"/>
    </location>
</feature>
<dbReference type="Pfam" id="PF00583">
    <property type="entry name" value="Acetyltransf_1"/>
    <property type="match status" value="1"/>
</dbReference>
<dbReference type="AlphaFoldDB" id="A0A4Q7JA33"/>
<evidence type="ECO:0000256" key="1">
    <source>
        <dbReference type="ARBA" id="ARBA00022679"/>
    </source>
</evidence>
<dbReference type="InterPro" id="IPR000182">
    <property type="entry name" value="GNAT_dom"/>
</dbReference>
<dbReference type="PROSITE" id="PS51186">
    <property type="entry name" value="GNAT"/>
    <property type="match status" value="1"/>
</dbReference>
<evidence type="ECO:0000313" key="4">
    <source>
        <dbReference type="EMBL" id="RZQ63868.1"/>
    </source>
</evidence>
<keyword evidence="1 4" id="KW-0808">Transferase</keyword>
<sequence>MSAISLRPATPADSEFCFQLHKAAMGDYVAAIWGWDDEDQRGYHERGFDPARWQIVVVDGTDAGILVVEYRANEVYLGRIELDPRYQGRGIGAQLIRSVVDIAARRDQDLVLDVLAVNTRAQAFYQRHGFQETGRHGENDRKIRMRFSRQR</sequence>
<dbReference type="OrthoDB" id="9803233at2"/>
<dbReference type="InterPro" id="IPR016181">
    <property type="entry name" value="Acyl_CoA_acyltransferase"/>
</dbReference>
<reference evidence="4 5" key="1">
    <citation type="submission" date="2019-02" db="EMBL/GenBank/DDBJ databases">
        <title>Draft genome sequence of Amycolatopsis sp. 8-3EHSu isolated from roots of Suaeda maritima.</title>
        <authorList>
            <person name="Duangmal K."/>
            <person name="Chantavorakit T."/>
        </authorList>
    </citation>
    <scope>NUCLEOTIDE SEQUENCE [LARGE SCALE GENOMIC DNA]</scope>
    <source>
        <strain evidence="4 5">8-3EHSu</strain>
    </source>
</reference>
<keyword evidence="5" id="KW-1185">Reference proteome</keyword>
<evidence type="ECO:0000259" key="3">
    <source>
        <dbReference type="PROSITE" id="PS51186"/>
    </source>
</evidence>
<comment type="caution">
    <text evidence="4">The sequence shown here is derived from an EMBL/GenBank/DDBJ whole genome shotgun (WGS) entry which is preliminary data.</text>
</comment>
<dbReference type="SUPFAM" id="SSF55729">
    <property type="entry name" value="Acyl-CoA N-acyltransferases (Nat)"/>
    <property type="match status" value="1"/>
</dbReference>
<dbReference type="PANTHER" id="PTHR43877">
    <property type="entry name" value="AMINOALKYLPHOSPHONATE N-ACETYLTRANSFERASE-RELATED-RELATED"/>
    <property type="match status" value="1"/>
</dbReference>
<keyword evidence="2" id="KW-0012">Acyltransferase</keyword>